<feature type="compositionally biased region" description="Low complexity" evidence="1">
    <location>
        <begin position="184"/>
        <end position="194"/>
    </location>
</feature>
<evidence type="ECO:0000313" key="3">
    <source>
        <dbReference type="Proteomes" id="UP000800093"/>
    </source>
</evidence>
<evidence type="ECO:0000256" key="1">
    <source>
        <dbReference type="SAM" id="MobiDB-lite"/>
    </source>
</evidence>
<feature type="region of interest" description="Disordered" evidence="1">
    <location>
        <begin position="1"/>
        <end position="101"/>
    </location>
</feature>
<dbReference type="Proteomes" id="UP000800093">
    <property type="component" value="Unassembled WGS sequence"/>
</dbReference>
<feature type="compositionally biased region" description="Basic and acidic residues" evidence="1">
    <location>
        <begin position="126"/>
        <end position="136"/>
    </location>
</feature>
<feature type="compositionally biased region" description="Low complexity" evidence="1">
    <location>
        <begin position="238"/>
        <end position="259"/>
    </location>
</feature>
<reference evidence="3" key="1">
    <citation type="journal article" date="2020" name="Stud. Mycol.">
        <title>101 Dothideomycetes genomes: A test case for predicting lifestyles and emergence of pathogens.</title>
        <authorList>
            <person name="Haridas S."/>
            <person name="Albert R."/>
            <person name="Binder M."/>
            <person name="Bloem J."/>
            <person name="LaButti K."/>
            <person name="Salamov A."/>
            <person name="Andreopoulos B."/>
            <person name="Baker S."/>
            <person name="Barry K."/>
            <person name="Bills G."/>
            <person name="Bluhm B."/>
            <person name="Cannon C."/>
            <person name="Castanera R."/>
            <person name="Culley D."/>
            <person name="Daum C."/>
            <person name="Ezra D."/>
            <person name="Gonzalez J."/>
            <person name="Henrissat B."/>
            <person name="Kuo A."/>
            <person name="Liang C."/>
            <person name="Lipzen A."/>
            <person name="Lutzoni F."/>
            <person name="Magnuson J."/>
            <person name="Mondo S."/>
            <person name="Nolan M."/>
            <person name="Ohm R."/>
            <person name="Pangilinan J."/>
            <person name="Park H.-J."/>
            <person name="Ramirez L."/>
            <person name="Alfaro M."/>
            <person name="Sun H."/>
            <person name="Tritt A."/>
            <person name="Yoshinaga Y."/>
            <person name="Zwiers L.-H."/>
            <person name="Turgeon B."/>
            <person name="Goodwin S."/>
            <person name="Spatafora J."/>
            <person name="Crous P."/>
            <person name="Grigoriev I."/>
        </authorList>
    </citation>
    <scope>NUCLEOTIDE SEQUENCE [LARGE SCALE GENOMIC DNA]</scope>
    <source>
        <strain evidence="3">CBS 304.66</strain>
    </source>
</reference>
<gene>
    <name evidence="2" type="ORF">CC78DRAFT_130513</name>
</gene>
<feature type="compositionally biased region" description="Pro residues" evidence="1">
    <location>
        <begin position="14"/>
        <end position="25"/>
    </location>
</feature>
<organism evidence="2 3">
    <name type="scientific">Lojkania enalia</name>
    <dbReference type="NCBI Taxonomy" id="147567"/>
    <lineage>
        <taxon>Eukaryota</taxon>
        <taxon>Fungi</taxon>
        <taxon>Dikarya</taxon>
        <taxon>Ascomycota</taxon>
        <taxon>Pezizomycotina</taxon>
        <taxon>Dothideomycetes</taxon>
        <taxon>Pleosporomycetidae</taxon>
        <taxon>Pleosporales</taxon>
        <taxon>Pleosporales incertae sedis</taxon>
        <taxon>Lojkania</taxon>
    </lineage>
</organism>
<feature type="compositionally biased region" description="Polar residues" evidence="1">
    <location>
        <begin position="443"/>
        <end position="462"/>
    </location>
</feature>
<proteinExistence type="predicted"/>
<sequence>MAMAPTAELATRPAGPPPTAAPPLRMPKLAYRNPLPPDQLSLSSTNTSASENPSMGALNTERRLSTPSSTSRSSADAPSVTSRSLASSGSANASVKDPKKKKAGAVLGFLSLKEPSQLALEQFAEQQRKQAAEKKGGPVPVGLPGVSAAKLPPTVPKVNSKWDGLPESAKPKDSVKSSKKRDSTFSTTSSGFTGVPDVSLLSLASDGTRNPPNSIASPSSSTASIPLSPSYQRRDSGPTVSSPAKSTTSPSTTSLPEITYFFPDNPDANGMLPGSSDGPQLSTSGAVSPPASSPARGENHDGANIRTVLWDASTAQGFLAGEAQEFKLSDDDLASLEEEESHADEGIARATDYLAHITPTQSPLPSPASGSFPRPKAMNFSRPLSSQSLPPVVDSQDSIHAQDISRLSTGTITSKSGMTELPTLYEASVSEDSITNLPELGRSRQNSDAASLASSVTPSVMSASWYRSPRERLGLGGRIRKSDVLPWEGPEQTIPGKKKRGPLSIFGKGSG</sequence>
<name>A0A9P4NC22_9PLEO</name>
<feature type="region of interest" description="Disordered" evidence="1">
    <location>
        <begin position="330"/>
        <end position="405"/>
    </location>
</feature>
<feature type="compositionally biased region" description="Polar residues" evidence="1">
    <location>
        <begin position="40"/>
        <end position="53"/>
    </location>
</feature>
<feature type="compositionally biased region" description="Basic and acidic residues" evidence="1">
    <location>
        <begin position="169"/>
        <end position="183"/>
    </location>
</feature>
<feature type="region of interest" description="Disordered" evidence="1">
    <location>
        <begin position="438"/>
        <end position="463"/>
    </location>
</feature>
<feature type="compositionally biased region" description="Polar residues" evidence="1">
    <location>
        <begin position="80"/>
        <end position="93"/>
    </location>
</feature>
<comment type="caution">
    <text evidence="2">The sequence shown here is derived from an EMBL/GenBank/DDBJ whole genome shotgun (WGS) entry which is preliminary data.</text>
</comment>
<dbReference type="AlphaFoldDB" id="A0A9P4NC22"/>
<evidence type="ECO:0000313" key="2">
    <source>
        <dbReference type="EMBL" id="KAF2270365.1"/>
    </source>
</evidence>
<feature type="compositionally biased region" description="Low complexity" evidence="1">
    <location>
        <begin position="282"/>
        <end position="295"/>
    </location>
</feature>
<feature type="compositionally biased region" description="Acidic residues" evidence="1">
    <location>
        <begin position="331"/>
        <end position="342"/>
    </location>
</feature>
<dbReference type="OrthoDB" id="4117770at2759"/>
<feature type="region of interest" description="Disordered" evidence="1">
    <location>
        <begin position="484"/>
        <end position="511"/>
    </location>
</feature>
<feature type="region of interest" description="Disordered" evidence="1">
    <location>
        <begin position="121"/>
        <end position="308"/>
    </location>
</feature>
<accession>A0A9P4NC22</accession>
<feature type="compositionally biased region" description="Polar residues" evidence="1">
    <location>
        <begin position="382"/>
        <end position="405"/>
    </location>
</feature>
<protein>
    <submittedName>
        <fullName evidence="2">Uncharacterized protein</fullName>
    </submittedName>
</protein>
<keyword evidence="3" id="KW-1185">Reference proteome</keyword>
<feature type="compositionally biased region" description="Low complexity" evidence="1">
    <location>
        <begin position="65"/>
        <end position="79"/>
    </location>
</feature>
<feature type="compositionally biased region" description="Low complexity" evidence="1">
    <location>
        <begin position="210"/>
        <end position="230"/>
    </location>
</feature>
<feature type="compositionally biased region" description="Low complexity" evidence="1">
    <location>
        <begin position="137"/>
        <end position="146"/>
    </location>
</feature>
<dbReference type="EMBL" id="ML986579">
    <property type="protein sequence ID" value="KAF2270365.1"/>
    <property type="molecule type" value="Genomic_DNA"/>
</dbReference>